<feature type="active site" evidence="4">
    <location>
        <position position="11"/>
    </location>
</feature>
<dbReference type="EC" id="1.8.4.11" evidence="4"/>
<dbReference type="GO" id="GO:0034599">
    <property type="term" value="P:cellular response to oxidative stress"/>
    <property type="evidence" value="ECO:0007669"/>
    <property type="project" value="TreeGrafter"/>
</dbReference>
<dbReference type="RefSeq" id="WP_011883552.1">
    <property type="nucleotide sequence ID" value="NC_023030.2"/>
</dbReference>
<dbReference type="Gene3D" id="3.30.1060.10">
    <property type="entry name" value="Peptide methionine sulphoxide reductase MsrA"/>
    <property type="match status" value="1"/>
</dbReference>
<evidence type="ECO:0000256" key="4">
    <source>
        <dbReference type="HAMAP-Rule" id="MF_01401"/>
    </source>
</evidence>
<protein>
    <recommendedName>
        <fullName evidence="4">Peptide methionine sulfoxide reductase MsrA</fullName>
        <shortName evidence="4">Protein-methionine-S-oxide reductase</shortName>
        <ecNumber evidence="4">1.8.4.11</ecNumber>
    </recommendedName>
    <alternativeName>
        <fullName evidence="4">Peptide-methionine (S)-S-oxide reductase</fullName>
        <shortName evidence="4">Peptide Met(O) reductase</shortName>
    </alternativeName>
</protein>
<dbReference type="HAMAP" id="MF_01401">
    <property type="entry name" value="MsrA"/>
    <property type="match status" value="1"/>
</dbReference>
<dbReference type="SUPFAM" id="SSF55068">
    <property type="entry name" value="Peptide methionine sulfoxide reductase"/>
    <property type="match status" value="1"/>
</dbReference>
<dbReference type="AlphaFoldDB" id="A0A0F6CLH6"/>
<dbReference type="Proteomes" id="UP000018735">
    <property type="component" value="Chromosome"/>
</dbReference>
<comment type="function">
    <text evidence="4">Has an important function as a repair enzyme for proteins that have been inactivated by oxidation. Catalyzes the reversible oxidation-reduction of methionine sulfoxide in proteins to methionine.</text>
</comment>
<evidence type="ECO:0000256" key="1">
    <source>
        <dbReference type="ARBA" id="ARBA00023002"/>
    </source>
</evidence>
<comment type="catalytic activity">
    <reaction evidence="2 4">
        <text>L-methionyl-[protein] + [thioredoxin]-disulfide + H2O = L-methionyl-(S)-S-oxide-[protein] + [thioredoxin]-dithiol</text>
        <dbReference type="Rhea" id="RHEA:14217"/>
        <dbReference type="Rhea" id="RHEA-COMP:10698"/>
        <dbReference type="Rhea" id="RHEA-COMP:10700"/>
        <dbReference type="Rhea" id="RHEA-COMP:12313"/>
        <dbReference type="Rhea" id="RHEA-COMP:12315"/>
        <dbReference type="ChEBI" id="CHEBI:15377"/>
        <dbReference type="ChEBI" id="CHEBI:16044"/>
        <dbReference type="ChEBI" id="CHEBI:29950"/>
        <dbReference type="ChEBI" id="CHEBI:44120"/>
        <dbReference type="ChEBI" id="CHEBI:50058"/>
        <dbReference type="EC" id="1.8.4.11"/>
    </reaction>
</comment>
<reference evidence="6 7" key="1">
    <citation type="journal article" date="2011" name="PLoS ONE">
        <title>Core proteome of the minimal cell: comparative proteomics of three mollicute species.</title>
        <authorList>
            <person name="Fisunov G.Y."/>
            <person name="Alexeev D.G."/>
            <person name="Bazaleev N.A."/>
            <person name="Ladygina V.G."/>
            <person name="Galyamina M.A."/>
            <person name="Kondratov I.G."/>
            <person name="Zhukova N.A."/>
            <person name="Serebryakova M.V."/>
            <person name="Demina I.A."/>
            <person name="Govorun V.M."/>
        </authorList>
    </citation>
    <scope>NUCLEOTIDE SEQUENCE [LARGE SCALE GENOMIC DNA]</scope>
    <source>
        <strain evidence="6 7">S6</strain>
    </source>
</reference>
<dbReference type="GO" id="GO:0005737">
    <property type="term" value="C:cytoplasm"/>
    <property type="evidence" value="ECO:0007669"/>
    <property type="project" value="TreeGrafter"/>
</dbReference>
<evidence type="ECO:0000256" key="3">
    <source>
        <dbReference type="ARBA" id="ARBA00048782"/>
    </source>
</evidence>
<dbReference type="PANTHER" id="PTHR42799">
    <property type="entry name" value="MITOCHONDRIAL PEPTIDE METHIONINE SULFOXIDE REDUCTASE"/>
    <property type="match status" value="1"/>
</dbReference>
<dbReference type="EMBL" id="CP006916">
    <property type="protein sequence ID" value="AHB99948.1"/>
    <property type="molecule type" value="Genomic_DNA"/>
</dbReference>
<dbReference type="GO" id="GO:0008113">
    <property type="term" value="F:peptide-methionine (S)-S-oxide reductase activity"/>
    <property type="evidence" value="ECO:0007669"/>
    <property type="project" value="UniProtKB-UniRule"/>
</dbReference>
<dbReference type="eggNOG" id="COG0225">
    <property type="taxonomic scope" value="Bacteria"/>
</dbReference>
<name>A0A0F6CLH6_MYCGL</name>
<evidence type="ECO:0000313" key="6">
    <source>
        <dbReference type="EMBL" id="AHB99948.1"/>
    </source>
</evidence>
<accession>A0A0F6CLH6</accession>
<dbReference type="InterPro" id="IPR002569">
    <property type="entry name" value="Met_Sox_Rdtase_MsrA_dom"/>
</dbReference>
<comment type="catalytic activity">
    <reaction evidence="3 4">
        <text>[thioredoxin]-disulfide + L-methionine + H2O = L-methionine (S)-S-oxide + [thioredoxin]-dithiol</text>
        <dbReference type="Rhea" id="RHEA:19993"/>
        <dbReference type="Rhea" id="RHEA-COMP:10698"/>
        <dbReference type="Rhea" id="RHEA-COMP:10700"/>
        <dbReference type="ChEBI" id="CHEBI:15377"/>
        <dbReference type="ChEBI" id="CHEBI:29950"/>
        <dbReference type="ChEBI" id="CHEBI:50058"/>
        <dbReference type="ChEBI" id="CHEBI:57844"/>
        <dbReference type="ChEBI" id="CHEBI:58772"/>
        <dbReference type="EC" id="1.8.4.11"/>
    </reaction>
</comment>
<feature type="domain" description="Peptide methionine sulphoxide reductase MsrA" evidence="5">
    <location>
        <begin position="4"/>
        <end position="156"/>
    </location>
</feature>
<sequence length="160" mass="18503">MVKKIYLAGGCFWGVEEYFKRTKRIIDSSVGYANYKPEFRNPTYKEVCSGLTGGVETVEITYDDQIISLEEIIDLFLKVVDPTTLNYQKNDRGTQYRSGFYFVNDDDETVIKSKLAQAQGRYSKPIVTEVLKLQNFSKAEDYHQDYLEKNPGGYCHIKFD</sequence>
<keyword evidence="1 4" id="KW-0560">Oxidoreductase</keyword>
<organism evidence="6 7">
    <name type="scientific">Mycoplasmoides gallisepticum S6</name>
    <dbReference type="NCBI Taxonomy" id="1006581"/>
    <lineage>
        <taxon>Bacteria</taxon>
        <taxon>Bacillati</taxon>
        <taxon>Mycoplasmatota</taxon>
        <taxon>Mycoplasmoidales</taxon>
        <taxon>Mycoplasmoidaceae</taxon>
        <taxon>Mycoplasmoides</taxon>
    </lineage>
</organism>
<dbReference type="HOGENOM" id="CLU_031040_10_2_14"/>
<dbReference type="InterPro" id="IPR036509">
    <property type="entry name" value="Met_Sox_Rdtase_MsrA_sf"/>
</dbReference>
<dbReference type="KEGG" id="mgz:GCW_03930"/>
<dbReference type="NCBIfam" id="TIGR00401">
    <property type="entry name" value="msrA"/>
    <property type="match status" value="1"/>
</dbReference>
<dbReference type="GO" id="GO:0033744">
    <property type="term" value="F:L-methionine:thioredoxin-disulfide S-oxidoreductase activity"/>
    <property type="evidence" value="ECO:0007669"/>
    <property type="project" value="RHEA"/>
</dbReference>
<evidence type="ECO:0000313" key="7">
    <source>
        <dbReference type="Proteomes" id="UP000018735"/>
    </source>
</evidence>
<dbReference type="Pfam" id="PF01625">
    <property type="entry name" value="PMSR"/>
    <property type="match status" value="1"/>
</dbReference>
<proteinExistence type="inferred from homology"/>
<gene>
    <name evidence="4 6" type="primary">msrA</name>
    <name evidence="6" type="ORF">GCW_03930</name>
</gene>
<dbReference type="PANTHER" id="PTHR42799:SF2">
    <property type="entry name" value="MITOCHONDRIAL PEPTIDE METHIONINE SULFOXIDE REDUCTASE"/>
    <property type="match status" value="1"/>
</dbReference>
<evidence type="ECO:0000259" key="5">
    <source>
        <dbReference type="Pfam" id="PF01625"/>
    </source>
</evidence>
<evidence type="ECO:0000256" key="2">
    <source>
        <dbReference type="ARBA" id="ARBA00047806"/>
    </source>
</evidence>
<comment type="similarity">
    <text evidence="4">Belongs to the MsrA Met sulfoxide reductase family.</text>
</comment>
<dbReference type="InterPro" id="IPR050162">
    <property type="entry name" value="MsrA_MetSO_reductase"/>
</dbReference>